<dbReference type="EMBL" id="JAAGAB010000002">
    <property type="protein sequence ID" value="NDV00957.1"/>
    <property type="molecule type" value="Genomic_DNA"/>
</dbReference>
<dbReference type="AlphaFoldDB" id="A0A6B2JQJ4"/>
<gene>
    <name evidence="2" type="ORF">GZA08_08235</name>
</gene>
<protein>
    <submittedName>
        <fullName evidence="2">Uncharacterized protein</fullName>
    </submittedName>
</protein>
<name>A0A6B2JQJ4_9RHOB</name>
<evidence type="ECO:0000256" key="1">
    <source>
        <dbReference type="SAM" id="MobiDB-lite"/>
    </source>
</evidence>
<evidence type="ECO:0000313" key="2">
    <source>
        <dbReference type="EMBL" id="NDV00957.1"/>
    </source>
</evidence>
<dbReference type="RefSeq" id="WP_163892015.1">
    <property type="nucleotide sequence ID" value="NZ_JAAFYS010000002.1"/>
</dbReference>
<proteinExistence type="predicted"/>
<dbReference type="Proteomes" id="UP000474757">
    <property type="component" value="Unassembled WGS sequence"/>
</dbReference>
<reference evidence="2 3" key="1">
    <citation type="submission" date="2020-02" db="EMBL/GenBank/DDBJ databases">
        <title>Pseudoroseicyclus tamarix, sp. nov., isolated from offshore sediment of a Tamarix chinensis forest.</title>
        <authorList>
            <person name="Gai Y."/>
        </authorList>
    </citation>
    <scope>NUCLEOTIDE SEQUENCE [LARGE SCALE GENOMIC DNA]</scope>
    <source>
        <strain evidence="2 3">CLL3-39</strain>
    </source>
</reference>
<comment type="caution">
    <text evidence="2">The sequence shown here is derived from an EMBL/GenBank/DDBJ whole genome shotgun (WGS) entry which is preliminary data.</text>
</comment>
<accession>A0A6B2JQJ4</accession>
<organism evidence="2 3">
    <name type="scientific">Pseudoroseicyclus tamaricis</name>
    <dbReference type="NCBI Taxonomy" id="2705421"/>
    <lineage>
        <taxon>Bacteria</taxon>
        <taxon>Pseudomonadati</taxon>
        <taxon>Pseudomonadota</taxon>
        <taxon>Alphaproteobacteria</taxon>
        <taxon>Rhodobacterales</taxon>
        <taxon>Paracoccaceae</taxon>
        <taxon>Pseudoroseicyclus</taxon>
    </lineage>
</organism>
<keyword evidence="3" id="KW-1185">Reference proteome</keyword>
<feature type="region of interest" description="Disordered" evidence="1">
    <location>
        <begin position="191"/>
        <end position="211"/>
    </location>
</feature>
<sequence length="211" mass="23764">MEYDIKRRIEELVGLDTPDVQDLAELHGLLSATISDRSSLLLRTCSEVFEEIPTTAPERRYALARIRGLYLAKAGMDEVPKRDVRVDFNTEEIALFEVDGDHHERALELCAQIRAIVNENPQYDENKKVRLLRKVSAIETEFLRSKGILQVVLGAASEIGDSVNKFGKDLKPITDRLVELKGIAKSGTREVDLIEGPEEKKKLPPPDDETK</sequence>
<evidence type="ECO:0000313" key="3">
    <source>
        <dbReference type="Proteomes" id="UP000474757"/>
    </source>
</evidence>